<dbReference type="EMBL" id="CAJNOE010000210">
    <property type="protein sequence ID" value="CAF1051122.1"/>
    <property type="molecule type" value="Genomic_DNA"/>
</dbReference>
<dbReference type="Proteomes" id="UP000663844">
    <property type="component" value="Unassembled WGS sequence"/>
</dbReference>
<comment type="caution">
    <text evidence="4">The sequence shown here is derived from an EMBL/GenBank/DDBJ whole genome shotgun (WGS) entry which is preliminary data.</text>
</comment>
<evidence type="ECO:0000313" key="2">
    <source>
        <dbReference type="EMBL" id="CAF1051122.1"/>
    </source>
</evidence>
<name>A0A819RFH1_9BILA</name>
<dbReference type="Proteomes" id="UP000663845">
    <property type="component" value="Unassembled WGS sequence"/>
</dbReference>
<dbReference type="Proteomes" id="UP000663860">
    <property type="component" value="Unassembled WGS sequence"/>
</dbReference>
<organism evidence="4 5">
    <name type="scientific">Adineta steineri</name>
    <dbReference type="NCBI Taxonomy" id="433720"/>
    <lineage>
        <taxon>Eukaryota</taxon>
        <taxon>Metazoa</taxon>
        <taxon>Spiralia</taxon>
        <taxon>Gnathifera</taxon>
        <taxon>Rotifera</taxon>
        <taxon>Eurotatoria</taxon>
        <taxon>Bdelloidea</taxon>
        <taxon>Adinetida</taxon>
        <taxon>Adinetidae</taxon>
        <taxon>Adineta</taxon>
    </lineage>
</organism>
<dbReference type="AlphaFoldDB" id="A0A819RFH1"/>
<dbReference type="EMBL" id="CAJOBB010003451">
    <property type="protein sequence ID" value="CAF4041390.1"/>
    <property type="molecule type" value="Genomic_DNA"/>
</dbReference>
<sequence>MNTTSSVTVVRIKKRPRQNQRHSYRKTGTKYINCIKSKGEVSASSQWNMNKSIDLNPVFVDIPAGISSTNILLNRPNPKSQVIEGNLFSSSYVNSKKTSPSLTHFDSFNIKSHSKKPFVSRIEPFSTSNTLNIIPLIPLFNNNKDEDGKQNRYDHHRRRRRCPFGMHLSCCSPCCCLTTGLFLALLLVGLATLIGMLLINKLSTTTTASLMSSTRTTSTTITSVTMTTTELTSTTTISASGVSVSTTRTAYYATDSIVINCSTSWTNVTIQIAVSKTVGATFASYFSTFRHGYTNQSYIDNGTDIICTRTIISGQTINCKYTGFLIEAQHNLVGTSQPNNVDSYTIILETSSGGTTVNSGYF</sequence>
<dbReference type="EMBL" id="CAJNOG010000002">
    <property type="protein sequence ID" value="CAF0723562.1"/>
    <property type="molecule type" value="Genomic_DNA"/>
</dbReference>
<evidence type="ECO:0000313" key="3">
    <source>
        <dbReference type="EMBL" id="CAF3792841.1"/>
    </source>
</evidence>
<dbReference type="Proteomes" id="UP000663868">
    <property type="component" value="Unassembled WGS sequence"/>
</dbReference>
<protein>
    <submittedName>
        <fullName evidence="4">Uncharacterized protein</fullName>
    </submittedName>
</protein>
<dbReference type="EMBL" id="CAJOAZ010001277">
    <property type="protein sequence ID" value="CAF3792841.1"/>
    <property type="molecule type" value="Genomic_DNA"/>
</dbReference>
<accession>A0A819RFH1</accession>
<evidence type="ECO:0000313" key="1">
    <source>
        <dbReference type="EMBL" id="CAF0723562.1"/>
    </source>
</evidence>
<evidence type="ECO:0000313" key="4">
    <source>
        <dbReference type="EMBL" id="CAF4041390.1"/>
    </source>
</evidence>
<gene>
    <name evidence="2" type="ORF">IZO911_LOCUS20337</name>
    <name evidence="1" type="ORF">JYZ213_LOCUS540</name>
    <name evidence="4" type="ORF">KXQ929_LOCUS30943</name>
    <name evidence="3" type="ORF">OXD698_LOCUS17786</name>
</gene>
<proteinExistence type="predicted"/>
<evidence type="ECO:0000313" key="5">
    <source>
        <dbReference type="Proteomes" id="UP000663868"/>
    </source>
</evidence>
<reference evidence="4" key="1">
    <citation type="submission" date="2021-02" db="EMBL/GenBank/DDBJ databases">
        <authorList>
            <person name="Nowell W R."/>
        </authorList>
    </citation>
    <scope>NUCLEOTIDE SEQUENCE</scope>
</reference>